<accession>A0ABU4HN20</accession>
<name>A0ABU4HN20_9ACTN</name>
<evidence type="ECO:0000259" key="2">
    <source>
        <dbReference type="Pfam" id="PF22725"/>
    </source>
</evidence>
<proteinExistence type="predicted"/>
<reference evidence="4" key="1">
    <citation type="submission" date="2023-07" db="EMBL/GenBank/DDBJ databases">
        <title>Conexibacter stalactiti sp. nov., isolated from stalactites in a lava cave and emended description of the genus Conexibacter.</title>
        <authorList>
            <person name="Lee S.D."/>
        </authorList>
    </citation>
    <scope>NUCLEOTIDE SEQUENCE [LARGE SCALE GENOMIC DNA]</scope>
    <source>
        <strain evidence="4">KCTC 39840</strain>
    </source>
</reference>
<keyword evidence="4" id="KW-1185">Reference proteome</keyword>
<dbReference type="PANTHER" id="PTHR43377">
    <property type="entry name" value="BILIVERDIN REDUCTASE A"/>
    <property type="match status" value="1"/>
</dbReference>
<comment type="caution">
    <text evidence="3">The sequence shown here is derived from an EMBL/GenBank/DDBJ whole genome shotgun (WGS) entry which is preliminary data.</text>
</comment>
<evidence type="ECO:0000313" key="4">
    <source>
        <dbReference type="Proteomes" id="UP001284601"/>
    </source>
</evidence>
<dbReference type="EMBL" id="JAWSTH010000012">
    <property type="protein sequence ID" value="MDW5594104.1"/>
    <property type="molecule type" value="Genomic_DNA"/>
</dbReference>
<feature type="domain" description="Gfo/Idh/MocA-like oxidoreductase N-terminal" evidence="1">
    <location>
        <begin position="3"/>
        <end position="123"/>
    </location>
</feature>
<dbReference type="InterPro" id="IPR055170">
    <property type="entry name" value="GFO_IDH_MocA-like_dom"/>
</dbReference>
<protein>
    <submittedName>
        <fullName evidence="3">Gfo/Idh/MocA family oxidoreductase</fullName>
    </submittedName>
</protein>
<dbReference type="Gene3D" id="3.30.360.10">
    <property type="entry name" value="Dihydrodipicolinate Reductase, domain 2"/>
    <property type="match status" value="1"/>
</dbReference>
<feature type="domain" description="GFO/IDH/MocA-like oxidoreductase" evidence="2">
    <location>
        <begin position="133"/>
        <end position="272"/>
    </location>
</feature>
<dbReference type="Proteomes" id="UP001284601">
    <property type="component" value="Unassembled WGS sequence"/>
</dbReference>
<dbReference type="Pfam" id="PF01408">
    <property type="entry name" value="GFO_IDH_MocA"/>
    <property type="match status" value="1"/>
</dbReference>
<dbReference type="Pfam" id="PF22725">
    <property type="entry name" value="GFO_IDH_MocA_C3"/>
    <property type="match status" value="1"/>
</dbReference>
<dbReference type="InterPro" id="IPR000683">
    <property type="entry name" value="Gfo/Idh/MocA-like_OxRdtase_N"/>
</dbReference>
<dbReference type="RefSeq" id="WP_318596361.1">
    <property type="nucleotide sequence ID" value="NZ_JAWSTH010000012.1"/>
</dbReference>
<gene>
    <name evidence="3" type="ORF">R7226_07145</name>
</gene>
<dbReference type="PANTHER" id="PTHR43377:SF1">
    <property type="entry name" value="BILIVERDIN REDUCTASE A"/>
    <property type="match status" value="1"/>
</dbReference>
<dbReference type="SUPFAM" id="SSF55347">
    <property type="entry name" value="Glyceraldehyde-3-phosphate dehydrogenase-like, C-terminal domain"/>
    <property type="match status" value="1"/>
</dbReference>
<dbReference type="InterPro" id="IPR036291">
    <property type="entry name" value="NAD(P)-bd_dom_sf"/>
</dbReference>
<dbReference type="SUPFAM" id="SSF51735">
    <property type="entry name" value="NAD(P)-binding Rossmann-fold domains"/>
    <property type="match status" value="1"/>
</dbReference>
<dbReference type="InterPro" id="IPR051450">
    <property type="entry name" value="Gfo/Idh/MocA_Oxidoreductases"/>
</dbReference>
<evidence type="ECO:0000259" key="1">
    <source>
        <dbReference type="Pfam" id="PF01408"/>
    </source>
</evidence>
<evidence type="ECO:0000313" key="3">
    <source>
        <dbReference type="EMBL" id="MDW5594104.1"/>
    </source>
</evidence>
<reference evidence="3 4" key="2">
    <citation type="submission" date="2023-10" db="EMBL/GenBank/DDBJ databases">
        <authorList>
            <person name="Han X.F."/>
        </authorList>
    </citation>
    <scope>NUCLEOTIDE SEQUENCE [LARGE SCALE GENOMIC DNA]</scope>
    <source>
        <strain evidence="3 4">KCTC 39840</strain>
    </source>
</reference>
<sequence length="352" mass="37111">MSVRVGVVGCGWWATFAHLPALREHPDVEVVALAERDPAKLTAAGDRFDVAARFATAEELLAAVELDAAVVAVPNALHHPVTKRLLEAGVHVLLEKPMVIEPAHGRELIELARRHGVQLLIGYPLHYNPQAIALREQIAAGRIGAVEHVSCLYASIVRELYAGHPERYGDGVFDYAVNAPDPRTYQDAAVAGGGQGQSQASHAIALMLWLSGLTPERVTAFTSSFELPVDLADAVAIRFGGGAIGTLSSTGGLTPGHDELVRCEIFGRDGHVTFDVYEGAAAIHTAAGVERLAVPTTAQRYPERAPAVNLVEAALGRAGNGSPPEVGLDTAALVAAMYRSAAEDRAVAVEEA</sequence>
<dbReference type="Gene3D" id="3.40.50.720">
    <property type="entry name" value="NAD(P)-binding Rossmann-like Domain"/>
    <property type="match status" value="1"/>
</dbReference>
<organism evidence="3 4">
    <name type="scientific">Conexibacter stalactiti</name>
    <dbReference type="NCBI Taxonomy" id="1940611"/>
    <lineage>
        <taxon>Bacteria</taxon>
        <taxon>Bacillati</taxon>
        <taxon>Actinomycetota</taxon>
        <taxon>Thermoleophilia</taxon>
        <taxon>Solirubrobacterales</taxon>
        <taxon>Conexibacteraceae</taxon>
        <taxon>Conexibacter</taxon>
    </lineage>
</organism>